<protein>
    <submittedName>
        <fullName evidence="2">Antibiotic biosynthesis monooxygenase</fullName>
    </submittedName>
</protein>
<evidence type="ECO:0000313" key="3">
    <source>
        <dbReference type="Proteomes" id="UP001596160"/>
    </source>
</evidence>
<feature type="region of interest" description="Disordered" evidence="1">
    <location>
        <begin position="1"/>
        <end position="20"/>
    </location>
</feature>
<comment type="caution">
    <text evidence="2">The sequence shown here is derived from an EMBL/GenBank/DDBJ whole genome shotgun (WGS) entry which is preliminary data.</text>
</comment>
<keyword evidence="2" id="KW-0560">Oxidoreductase</keyword>
<organism evidence="2 3">
    <name type="scientific">Streptomyces amakusaensis</name>
    <dbReference type="NCBI Taxonomy" id="67271"/>
    <lineage>
        <taxon>Bacteria</taxon>
        <taxon>Bacillati</taxon>
        <taxon>Actinomycetota</taxon>
        <taxon>Actinomycetes</taxon>
        <taxon>Kitasatosporales</taxon>
        <taxon>Streptomycetaceae</taxon>
        <taxon>Streptomyces</taxon>
    </lineage>
</organism>
<dbReference type="GO" id="GO:0004497">
    <property type="term" value="F:monooxygenase activity"/>
    <property type="evidence" value="ECO:0007669"/>
    <property type="project" value="UniProtKB-KW"/>
</dbReference>
<evidence type="ECO:0000256" key="1">
    <source>
        <dbReference type="SAM" id="MobiDB-lite"/>
    </source>
</evidence>
<proteinExistence type="predicted"/>
<name>A0ABW0AD46_9ACTN</name>
<keyword evidence="3" id="KW-1185">Reference proteome</keyword>
<reference evidence="3" key="1">
    <citation type="journal article" date="2019" name="Int. J. Syst. Evol. Microbiol.">
        <title>The Global Catalogue of Microorganisms (GCM) 10K type strain sequencing project: providing services to taxonomists for standard genome sequencing and annotation.</title>
        <authorList>
            <consortium name="The Broad Institute Genomics Platform"/>
            <consortium name="The Broad Institute Genome Sequencing Center for Infectious Disease"/>
            <person name="Wu L."/>
            <person name="Ma J."/>
        </authorList>
    </citation>
    <scope>NUCLEOTIDE SEQUENCE [LARGE SCALE GENOMIC DNA]</scope>
    <source>
        <strain evidence="3">PCU 266</strain>
    </source>
</reference>
<dbReference type="Gene3D" id="3.30.70.100">
    <property type="match status" value="2"/>
</dbReference>
<evidence type="ECO:0000313" key="2">
    <source>
        <dbReference type="EMBL" id="MFC5151608.1"/>
    </source>
</evidence>
<accession>A0ABW0AD46</accession>
<dbReference type="InterPro" id="IPR011008">
    <property type="entry name" value="Dimeric_a/b-barrel"/>
</dbReference>
<keyword evidence="2" id="KW-0503">Monooxygenase</keyword>
<dbReference type="Proteomes" id="UP001596160">
    <property type="component" value="Unassembled WGS sequence"/>
</dbReference>
<gene>
    <name evidence="2" type="ORF">ACFPRH_07675</name>
</gene>
<dbReference type="SUPFAM" id="SSF54909">
    <property type="entry name" value="Dimeric alpha+beta barrel"/>
    <property type="match status" value="2"/>
</dbReference>
<sequence>MPESVIVRPGARPGPNRPDAGVIKVSTWDVGDPARQRAALDAIRRAWLGRDWPDGGLLSYTVHLGEDGRTLLHYSQWADEDAYRRFFDTHRDRRNEEIDAAVPGIRRLALDSYELYRSHTSRADDPRVPGCVVIVEVEFEGPDPERQREWVDTVLSALASDPVLASGGGAPEGGGERDPRTAGISGFFHLGTDGRRVLNYAEWESAELHRAALATPGFAVGSPTEEWERVENHPGVRGVRVNRYTPGLSIGPGV</sequence>
<dbReference type="RefSeq" id="WP_344475576.1">
    <property type="nucleotide sequence ID" value="NZ_BAAASB010000005.1"/>
</dbReference>
<dbReference type="EMBL" id="JBHSKP010000003">
    <property type="protein sequence ID" value="MFC5151608.1"/>
    <property type="molecule type" value="Genomic_DNA"/>
</dbReference>